<dbReference type="AlphaFoldDB" id="A0A1E1WWE2"/>
<organism evidence="2">
    <name type="scientific">Amblyomma aureolatum</name>
    <dbReference type="NCBI Taxonomy" id="187763"/>
    <lineage>
        <taxon>Eukaryota</taxon>
        <taxon>Metazoa</taxon>
        <taxon>Ecdysozoa</taxon>
        <taxon>Arthropoda</taxon>
        <taxon>Chelicerata</taxon>
        <taxon>Arachnida</taxon>
        <taxon>Acari</taxon>
        <taxon>Parasitiformes</taxon>
        <taxon>Ixodida</taxon>
        <taxon>Ixodoidea</taxon>
        <taxon>Ixodidae</taxon>
        <taxon>Amblyomminae</taxon>
        <taxon>Amblyomma</taxon>
    </lineage>
</organism>
<accession>A0A1E1WWE2</accession>
<feature type="non-terminal residue" evidence="2">
    <location>
        <position position="1"/>
    </location>
</feature>
<evidence type="ECO:0000313" key="2">
    <source>
        <dbReference type="EMBL" id="JAT91308.1"/>
    </source>
</evidence>
<name>A0A1E1WWE2_9ACAR</name>
<reference evidence="2" key="1">
    <citation type="journal article" date="2017" name="Front. Cell. Infect. Microbiol.">
        <title>The Distinct Transcriptional Response of the Midgut of Amblyomma sculptum and Amblyomma aureolatum Ticks to Rickettsia rickettsii Correlates to Their Differences in Susceptibility to Infection.</title>
        <authorList>
            <person name="Martins L.A."/>
            <person name="Galletti M.F.B.M."/>
            <person name="Ribeiro J.M."/>
            <person name="Fujita A."/>
            <person name="Costa F.B."/>
            <person name="Labruna M.B."/>
            <person name="Daffre S."/>
            <person name="Fogaca A.C."/>
        </authorList>
    </citation>
    <scope>NUCLEOTIDE SEQUENCE</scope>
</reference>
<dbReference type="EMBL" id="GFAC01007880">
    <property type="protein sequence ID" value="JAT91308.1"/>
    <property type="molecule type" value="mRNA"/>
</dbReference>
<keyword evidence="1" id="KW-0732">Signal</keyword>
<proteinExistence type="evidence at transcript level"/>
<feature type="chain" id="PRO_5009115693" evidence="1">
    <location>
        <begin position="17"/>
        <end position="92"/>
    </location>
</feature>
<feature type="signal peptide" evidence="1">
    <location>
        <begin position="1"/>
        <end position="16"/>
    </location>
</feature>
<sequence length="92" mass="9548">ACLVVLLACASARATGQTEAPSTCPPTEPKCECTLTKDDNGCPACMCHEPVPPTSCPRVKCPIPKDNEECSVRDEKGCDVCSCMPATATATS</sequence>
<protein>
    <submittedName>
        <fullName evidence="2">Putative secreted peptide</fullName>
    </submittedName>
</protein>
<evidence type="ECO:0000256" key="1">
    <source>
        <dbReference type="SAM" id="SignalP"/>
    </source>
</evidence>